<reference evidence="2" key="1">
    <citation type="submission" date="2022-11" db="UniProtKB">
        <authorList>
            <consortium name="WormBaseParasite"/>
        </authorList>
    </citation>
    <scope>IDENTIFICATION</scope>
</reference>
<protein>
    <submittedName>
        <fullName evidence="2">Uncharacterized protein</fullName>
    </submittedName>
</protein>
<keyword evidence="1" id="KW-1185">Reference proteome</keyword>
<organism evidence="1 2">
    <name type="scientific">Acrobeloides nanus</name>
    <dbReference type="NCBI Taxonomy" id="290746"/>
    <lineage>
        <taxon>Eukaryota</taxon>
        <taxon>Metazoa</taxon>
        <taxon>Ecdysozoa</taxon>
        <taxon>Nematoda</taxon>
        <taxon>Chromadorea</taxon>
        <taxon>Rhabditida</taxon>
        <taxon>Tylenchina</taxon>
        <taxon>Cephalobomorpha</taxon>
        <taxon>Cephaloboidea</taxon>
        <taxon>Cephalobidae</taxon>
        <taxon>Acrobeloides</taxon>
    </lineage>
</organism>
<dbReference type="Proteomes" id="UP000887540">
    <property type="component" value="Unplaced"/>
</dbReference>
<sequence length="97" mass="11532">MDLEEAKDKLIEARKLQEDRDKEKKLAENRVQLNLHYSRFLELELNMLSPFAQDRLKNGINELLRVEKMGTNYNIIYDRPVYQEVMYSEGAAQNLNQ</sequence>
<dbReference type="AlphaFoldDB" id="A0A914CV11"/>
<name>A0A914CV11_9BILA</name>
<evidence type="ECO:0000313" key="1">
    <source>
        <dbReference type="Proteomes" id="UP000887540"/>
    </source>
</evidence>
<proteinExistence type="predicted"/>
<dbReference type="WBParaSite" id="ACRNAN_scaffold14400.g7390.t1">
    <property type="protein sequence ID" value="ACRNAN_scaffold14400.g7390.t1"/>
    <property type="gene ID" value="ACRNAN_scaffold14400.g7390"/>
</dbReference>
<evidence type="ECO:0000313" key="2">
    <source>
        <dbReference type="WBParaSite" id="ACRNAN_scaffold14400.g7390.t1"/>
    </source>
</evidence>
<accession>A0A914CV11</accession>